<dbReference type="PIRSF" id="PIRSF016624">
    <property type="entry name" value="Mu_prophg_I"/>
    <property type="match status" value="1"/>
</dbReference>
<dbReference type="AlphaFoldDB" id="A0AAE4WAK0"/>
<dbReference type="Pfam" id="PF10123">
    <property type="entry name" value="Mu-like_Pro"/>
    <property type="match status" value="1"/>
</dbReference>
<evidence type="ECO:0000313" key="2">
    <source>
        <dbReference type="Proteomes" id="UP000436692"/>
    </source>
</evidence>
<dbReference type="Proteomes" id="UP000436692">
    <property type="component" value="Unassembled WGS sequence"/>
</dbReference>
<sequence>MADILSSAASMLVSDKINADDMQWIHVLPLGTVSGRDGRGPYTVIDPDTVMAETRRYHGRTQMVVDFEHQSVNAAHSGKPAPAAGWIAALQARSDGIWAHVQWTPEAAKMVRQRAYRYLSPVFHHDAKGMVKRILNVALTNTPNLDLTAVARSEVFSMNEAQLNELRTLLGLASDADFDAVRDAISALMVASNSANPDPAKFVPIGDFERVVAEGNKLRQGISQQAAEIHVSGLIKSGSLAPFLRDWALNLCSINKPQLDIFVERTGPFFTQVMSSQIQGGYQSRPASKLTDDQLEICRTMGLSEAEFISAQIGE</sequence>
<protein>
    <recommendedName>
        <fullName evidence="3">Mu-like prophage I protein</fullName>
    </recommendedName>
</protein>
<comment type="caution">
    <text evidence="1">The sequence shown here is derived from an EMBL/GenBank/DDBJ whole genome shotgun (WGS) entry which is preliminary data.</text>
</comment>
<dbReference type="RefSeq" id="WP_156546485.1">
    <property type="nucleotide sequence ID" value="NZ_JABAEJ010000001.1"/>
</dbReference>
<dbReference type="EMBL" id="WPHM01000001">
    <property type="protein sequence ID" value="MUZ56342.1"/>
    <property type="molecule type" value="Genomic_DNA"/>
</dbReference>
<reference evidence="1 2" key="1">
    <citation type="submission" date="2019-12" db="EMBL/GenBank/DDBJ databases">
        <title>Whole-genome sequencing of Allorhizobium vitis.</title>
        <authorList>
            <person name="Gan H.M."/>
            <person name="Szegedi E."/>
            <person name="Burr T."/>
            <person name="Savka M.A."/>
        </authorList>
    </citation>
    <scope>NUCLEOTIDE SEQUENCE [LARGE SCALE GENOMIC DNA]</scope>
    <source>
        <strain evidence="1 2">CG989</strain>
    </source>
</reference>
<accession>A0AAE4WAK0</accession>
<evidence type="ECO:0000313" key="1">
    <source>
        <dbReference type="EMBL" id="MUZ56342.1"/>
    </source>
</evidence>
<organism evidence="1 2">
    <name type="scientific">Agrobacterium vitis</name>
    <name type="common">Rhizobium vitis</name>
    <dbReference type="NCBI Taxonomy" id="373"/>
    <lineage>
        <taxon>Bacteria</taxon>
        <taxon>Pseudomonadati</taxon>
        <taxon>Pseudomonadota</taxon>
        <taxon>Alphaproteobacteria</taxon>
        <taxon>Hyphomicrobiales</taxon>
        <taxon>Rhizobiaceae</taxon>
        <taxon>Rhizobium/Agrobacterium group</taxon>
        <taxon>Agrobacterium</taxon>
    </lineage>
</organism>
<dbReference type="InterPro" id="IPR012106">
    <property type="entry name" value="Phage_Mu_Gp1"/>
</dbReference>
<gene>
    <name evidence="1" type="ORF">GOZ95_02570</name>
</gene>
<proteinExistence type="predicted"/>
<name>A0AAE4WAK0_AGRVI</name>
<evidence type="ECO:0008006" key="3">
    <source>
        <dbReference type="Google" id="ProtNLM"/>
    </source>
</evidence>